<evidence type="ECO:0000313" key="3">
    <source>
        <dbReference type="Proteomes" id="UP000091820"/>
    </source>
</evidence>
<protein>
    <submittedName>
        <fullName evidence="2">Uncharacterized protein</fullName>
    </submittedName>
</protein>
<keyword evidence="1" id="KW-0812">Transmembrane</keyword>
<reference evidence="3" key="1">
    <citation type="submission" date="2014-03" db="EMBL/GenBank/DDBJ databases">
        <authorList>
            <person name="Aksoy S."/>
            <person name="Warren W."/>
            <person name="Wilson R.K."/>
        </authorList>
    </citation>
    <scope>NUCLEOTIDE SEQUENCE [LARGE SCALE GENOMIC DNA]</scope>
    <source>
        <strain evidence="3">IAEA</strain>
    </source>
</reference>
<dbReference type="Proteomes" id="UP000091820">
    <property type="component" value="Unassembled WGS sequence"/>
</dbReference>
<organism evidence="2 3">
    <name type="scientific">Glossina brevipalpis</name>
    <dbReference type="NCBI Taxonomy" id="37001"/>
    <lineage>
        <taxon>Eukaryota</taxon>
        <taxon>Metazoa</taxon>
        <taxon>Ecdysozoa</taxon>
        <taxon>Arthropoda</taxon>
        <taxon>Hexapoda</taxon>
        <taxon>Insecta</taxon>
        <taxon>Pterygota</taxon>
        <taxon>Neoptera</taxon>
        <taxon>Endopterygota</taxon>
        <taxon>Diptera</taxon>
        <taxon>Brachycera</taxon>
        <taxon>Muscomorpha</taxon>
        <taxon>Hippoboscoidea</taxon>
        <taxon>Glossinidae</taxon>
        <taxon>Glossina</taxon>
    </lineage>
</organism>
<dbReference type="VEuPathDB" id="VectorBase:GBRI020460"/>
<dbReference type="EnsemblMetazoa" id="GBRI020460-RA">
    <property type="protein sequence ID" value="GBRI020460-PA"/>
    <property type="gene ID" value="GBRI020460"/>
</dbReference>
<evidence type="ECO:0000256" key="1">
    <source>
        <dbReference type="SAM" id="Phobius"/>
    </source>
</evidence>
<accession>A0A1A9WHY7</accession>
<keyword evidence="1" id="KW-0472">Membrane</keyword>
<evidence type="ECO:0000313" key="2">
    <source>
        <dbReference type="EnsemblMetazoa" id="GBRI020460-PA"/>
    </source>
</evidence>
<reference evidence="2" key="2">
    <citation type="submission" date="2020-05" db="UniProtKB">
        <authorList>
            <consortium name="EnsemblMetazoa"/>
        </authorList>
    </citation>
    <scope>IDENTIFICATION</scope>
    <source>
        <strain evidence="2">IAEA</strain>
    </source>
</reference>
<keyword evidence="3" id="KW-1185">Reference proteome</keyword>
<dbReference type="AlphaFoldDB" id="A0A1A9WHY7"/>
<keyword evidence="1" id="KW-1133">Transmembrane helix</keyword>
<sequence length="119" mass="13996">MIGITRDYLDKVFRGNFLENHNTMIKEFSSIILKCVCIGYSHWLYSFTKAFVMKKACTHCCLITIILNTIRQNIAIKSFKSCIWLEDFRKNFLLFLCSVLIGVGFILRREKDWLVIMIS</sequence>
<feature type="transmembrane region" description="Helical" evidence="1">
    <location>
        <begin position="91"/>
        <end position="107"/>
    </location>
</feature>
<name>A0A1A9WHY7_9MUSC</name>
<proteinExistence type="predicted"/>